<accession>A0A0D9WZH2</accession>
<dbReference type="EnsemblPlants" id="LPERR07G13700.1">
    <property type="protein sequence ID" value="LPERR07G13700.1"/>
    <property type="gene ID" value="LPERR07G13700"/>
</dbReference>
<sequence length="138" mass="14879">MVRIQIRHGEDSDSSEYIPEEDEGGMGGGTDLDEEQITITTSKVPSPERRAALKKSVARKKLATKPRMPPGSSRASKRVLASSPADSTPGVATRSSKRQVNQEPMSNVDQANPFVEEDLHDDGVPPSVQQNQTIVAGK</sequence>
<feature type="compositionally biased region" description="Basic residues" evidence="1">
    <location>
        <begin position="52"/>
        <end position="64"/>
    </location>
</feature>
<organism evidence="2 3">
    <name type="scientific">Leersia perrieri</name>
    <dbReference type="NCBI Taxonomy" id="77586"/>
    <lineage>
        <taxon>Eukaryota</taxon>
        <taxon>Viridiplantae</taxon>
        <taxon>Streptophyta</taxon>
        <taxon>Embryophyta</taxon>
        <taxon>Tracheophyta</taxon>
        <taxon>Spermatophyta</taxon>
        <taxon>Magnoliopsida</taxon>
        <taxon>Liliopsida</taxon>
        <taxon>Poales</taxon>
        <taxon>Poaceae</taxon>
        <taxon>BOP clade</taxon>
        <taxon>Oryzoideae</taxon>
        <taxon>Oryzeae</taxon>
        <taxon>Oryzinae</taxon>
        <taxon>Leersia</taxon>
    </lineage>
</organism>
<evidence type="ECO:0000313" key="2">
    <source>
        <dbReference type="EnsemblPlants" id="LPERR07G13700.1"/>
    </source>
</evidence>
<dbReference type="HOGENOM" id="CLU_1858139_0_0_1"/>
<feature type="compositionally biased region" description="Polar residues" evidence="1">
    <location>
        <begin position="127"/>
        <end position="138"/>
    </location>
</feature>
<dbReference type="Gramene" id="LPERR07G13700.1">
    <property type="protein sequence ID" value="LPERR07G13700.1"/>
    <property type="gene ID" value="LPERR07G13700"/>
</dbReference>
<proteinExistence type="predicted"/>
<evidence type="ECO:0000256" key="1">
    <source>
        <dbReference type="SAM" id="MobiDB-lite"/>
    </source>
</evidence>
<reference evidence="2 3" key="1">
    <citation type="submission" date="2012-08" db="EMBL/GenBank/DDBJ databases">
        <title>Oryza genome evolution.</title>
        <authorList>
            <person name="Wing R.A."/>
        </authorList>
    </citation>
    <scope>NUCLEOTIDE SEQUENCE</scope>
</reference>
<reference evidence="3" key="2">
    <citation type="submission" date="2013-12" db="EMBL/GenBank/DDBJ databases">
        <authorList>
            <person name="Yu Y."/>
            <person name="Lee S."/>
            <person name="de Baynast K."/>
            <person name="Wissotski M."/>
            <person name="Liu L."/>
            <person name="Talag J."/>
            <person name="Goicoechea J."/>
            <person name="Angelova A."/>
            <person name="Jetty R."/>
            <person name="Kudrna D."/>
            <person name="Golser W."/>
            <person name="Rivera L."/>
            <person name="Zhang J."/>
            <person name="Wing R."/>
        </authorList>
    </citation>
    <scope>NUCLEOTIDE SEQUENCE</scope>
</reference>
<dbReference type="AlphaFoldDB" id="A0A0D9WZH2"/>
<feature type="compositionally biased region" description="Polar residues" evidence="1">
    <location>
        <begin position="98"/>
        <end position="110"/>
    </location>
</feature>
<name>A0A0D9WZH2_9ORYZ</name>
<feature type="region of interest" description="Disordered" evidence="1">
    <location>
        <begin position="1"/>
        <end position="138"/>
    </location>
</feature>
<feature type="compositionally biased region" description="Acidic residues" evidence="1">
    <location>
        <begin position="12"/>
        <end position="24"/>
    </location>
</feature>
<protein>
    <submittedName>
        <fullName evidence="2">Uncharacterized protein</fullName>
    </submittedName>
</protein>
<evidence type="ECO:0000313" key="3">
    <source>
        <dbReference type="Proteomes" id="UP000032180"/>
    </source>
</evidence>
<dbReference type="Proteomes" id="UP000032180">
    <property type="component" value="Chromosome 7"/>
</dbReference>
<keyword evidence="3" id="KW-1185">Reference proteome</keyword>
<reference evidence="2" key="3">
    <citation type="submission" date="2015-04" db="UniProtKB">
        <authorList>
            <consortium name="EnsemblPlants"/>
        </authorList>
    </citation>
    <scope>IDENTIFICATION</scope>
</reference>